<dbReference type="InterPro" id="IPR026992">
    <property type="entry name" value="DIOX_N"/>
</dbReference>
<dbReference type="Proteomes" id="UP000664169">
    <property type="component" value="Unassembled WGS sequence"/>
</dbReference>
<evidence type="ECO:0000256" key="2">
    <source>
        <dbReference type="ARBA" id="ARBA00022723"/>
    </source>
</evidence>
<keyword evidence="3 5" id="KW-0560">Oxidoreductase</keyword>
<dbReference type="Pfam" id="PF03171">
    <property type="entry name" value="2OG-FeII_Oxy"/>
    <property type="match status" value="1"/>
</dbReference>
<dbReference type="PANTHER" id="PTHR10209">
    <property type="entry name" value="OXIDOREDUCTASE, 2OG-FE II OXYGENASE FAMILY PROTEIN"/>
    <property type="match status" value="1"/>
</dbReference>
<dbReference type="SUPFAM" id="SSF51197">
    <property type="entry name" value="Clavaminate synthase-like"/>
    <property type="match status" value="1"/>
</dbReference>
<dbReference type="GO" id="GO:0044283">
    <property type="term" value="P:small molecule biosynthetic process"/>
    <property type="evidence" value="ECO:0007669"/>
    <property type="project" value="UniProtKB-ARBA"/>
</dbReference>
<evidence type="ECO:0000313" key="7">
    <source>
        <dbReference type="EMBL" id="CAF9931157.1"/>
    </source>
</evidence>
<comment type="similarity">
    <text evidence="1 5">Belongs to the iron/ascorbate-dependent oxidoreductase family.</text>
</comment>
<dbReference type="InterPro" id="IPR005123">
    <property type="entry name" value="Oxoglu/Fe-dep_dioxygenase_dom"/>
</dbReference>
<evidence type="ECO:0000256" key="1">
    <source>
        <dbReference type="ARBA" id="ARBA00008056"/>
    </source>
</evidence>
<protein>
    <recommendedName>
        <fullName evidence="6">Fe2OG dioxygenase domain-containing protein</fullName>
    </recommendedName>
</protein>
<dbReference type="InterPro" id="IPR044861">
    <property type="entry name" value="IPNS-like_FE2OG_OXY"/>
</dbReference>
<dbReference type="InterPro" id="IPR027443">
    <property type="entry name" value="IPNS-like_sf"/>
</dbReference>
<reference evidence="7" key="1">
    <citation type="submission" date="2021-03" db="EMBL/GenBank/DDBJ databases">
        <authorList>
            <person name="Tagirdzhanova G."/>
        </authorList>
    </citation>
    <scope>NUCLEOTIDE SEQUENCE</scope>
</reference>
<dbReference type="PROSITE" id="PS51471">
    <property type="entry name" value="FE2OG_OXY"/>
    <property type="match status" value="1"/>
</dbReference>
<proteinExistence type="inferred from homology"/>
<dbReference type="PANTHER" id="PTHR10209:SF804">
    <property type="entry name" value="FE2OG DIOXYGENASE DOMAIN-CONTAINING PROTEIN"/>
    <property type="match status" value="1"/>
</dbReference>
<dbReference type="Pfam" id="PF14226">
    <property type="entry name" value="DIOX_N"/>
    <property type="match status" value="1"/>
</dbReference>
<comment type="caution">
    <text evidence="7">The sequence shown here is derived from an EMBL/GenBank/DDBJ whole genome shotgun (WGS) entry which is preliminary data.</text>
</comment>
<accession>A0A8H3FY27</accession>
<dbReference type="GO" id="GO:0046872">
    <property type="term" value="F:metal ion binding"/>
    <property type="evidence" value="ECO:0007669"/>
    <property type="project" value="UniProtKB-KW"/>
</dbReference>
<evidence type="ECO:0000256" key="5">
    <source>
        <dbReference type="RuleBase" id="RU003682"/>
    </source>
</evidence>
<feature type="non-terminal residue" evidence="7">
    <location>
        <position position="272"/>
    </location>
</feature>
<name>A0A8H3FY27_9LECA</name>
<evidence type="ECO:0000256" key="3">
    <source>
        <dbReference type="ARBA" id="ARBA00023002"/>
    </source>
</evidence>
<keyword evidence="4 5" id="KW-0408">Iron</keyword>
<feature type="domain" description="Fe2OG dioxygenase" evidence="6">
    <location>
        <begin position="180"/>
        <end position="272"/>
    </location>
</feature>
<dbReference type="AlphaFoldDB" id="A0A8H3FY27"/>
<dbReference type="GO" id="GO:0016491">
    <property type="term" value="F:oxidoreductase activity"/>
    <property type="evidence" value="ECO:0007669"/>
    <property type="project" value="UniProtKB-KW"/>
</dbReference>
<evidence type="ECO:0000313" key="8">
    <source>
        <dbReference type="Proteomes" id="UP000664169"/>
    </source>
</evidence>
<organism evidence="7 8">
    <name type="scientific">Gomphillus americanus</name>
    <dbReference type="NCBI Taxonomy" id="1940652"/>
    <lineage>
        <taxon>Eukaryota</taxon>
        <taxon>Fungi</taxon>
        <taxon>Dikarya</taxon>
        <taxon>Ascomycota</taxon>
        <taxon>Pezizomycotina</taxon>
        <taxon>Lecanoromycetes</taxon>
        <taxon>OSLEUM clade</taxon>
        <taxon>Ostropomycetidae</taxon>
        <taxon>Ostropales</taxon>
        <taxon>Graphidaceae</taxon>
        <taxon>Gomphilloideae</taxon>
        <taxon>Gomphillus</taxon>
    </lineage>
</organism>
<dbReference type="EMBL" id="CAJPDQ010000038">
    <property type="protein sequence ID" value="CAF9931157.1"/>
    <property type="molecule type" value="Genomic_DNA"/>
</dbReference>
<evidence type="ECO:0000259" key="6">
    <source>
        <dbReference type="PROSITE" id="PS51471"/>
    </source>
</evidence>
<evidence type="ECO:0000256" key="4">
    <source>
        <dbReference type="ARBA" id="ARBA00023004"/>
    </source>
</evidence>
<gene>
    <name evidence="7" type="ORF">GOMPHAMPRED_005833</name>
</gene>
<sequence length="272" mass="29942">MAQPNRDTSHKDPSQLSIPLIDLTPLTSPTLSDRQTCANAILSAFADYGFCYLTSPPNLPASKIATIFQHSASFFALPQAEKDRLAWTTPQSNRGYVREGREKTSHALTASEVALERAQACDLKESMEIGRDDDAEHPNHWPPSSPSFRSAMTSFHSECAHLHALIMSAIALGLGLDEHHFSPMLKKAENNLRLLHYPAVSKQVFRRNAGQVRAGAHTDYGSVTLLWQDTRGGLQVQPDGEGGVWRDVHPVQGSLVVNAGDLLARWSNDRIK</sequence>
<dbReference type="OrthoDB" id="288590at2759"/>
<dbReference type="Gene3D" id="2.60.120.330">
    <property type="entry name" value="B-lactam Antibiotic, Isopenicillin N Synthase, Chain"/>
    <property type="match status" value="1"/>
</dbReference>
<keyword evidence="8" id="KW-1185">Reference proteome</keyword>
<keyword evidence="2 5" id="KW-0479">Metal-binding</keyword>